<sequence length="227" mass="26104">MRLEGEIISILEGVFSQHWTFGDGIANLSKPKFQTSQDENKEQNLMLVIPGANPRIRFSPIRAFKYNSIIAARKRIWLASPYFLPDDNSIDLLVAAKQNGVDVRILTTSKRSDKKPVYYASYEHYGKLLKGGVEIFEFQPSMTHAKLLLIDDRWATTGSANFDPRSFCHNEELDLCSAQPELVKGIKNTFEAGFAQSQRVTYQDWQKRSLIRHRILGNMVNFFQWQL</sequence>
<dbReference type="Pfam" id="PF13091">
    <property type="entry name" value="PLDc_2"/>
    <property type="match status" value="1"/>
</dbReference>
<gene>
    <name evidence="2" type="ORF">H1P_150030</name>
</gene>
<dbReference type="PANTHER" id="PTHR21248">
    <property type="entry name" value="CARDIOLIPIN SYNTHASE"/>
    <property type="match status" value="1"/>
</dbReference>
<dbReference type="InterPro" id="IPR025202">
    <property type="entry name" value="PLD-like_dom"/>
</dbReference>
<protein>
    <submittedName>
        <fullName evidence="2">Cardiolipin synthetase</fullName>
    </submittedName>
</protein>
<evidence type="ECO:0000313" key="2">
    <source>
        <dbReference type="EMBL" id="VEP12466.1"/>
    </source>
</evidence>
<dbReference type="SMART" id="SM00155">
    <property type="entry name" value="PLDc"/>
    <property type="match status" value="1"/>
</dbReference>
<dbReference type="PROSITE" id="PS50035">
    <property type="entry name" value="PLD"/>
    <property type="match status" value="1"/>
</dbReference>
<dbReference type="CDD" id="cd09159">
    <property type="entry name" value="PLDc_ybhO_like_2"/>
    <property type="match status" value="1"/>
</dbReference>
<keyword evidence="3" id="KW-1185">Reference proteome</keyword>
<dbReference type="GO" id="GO:0032049">
    <property type="term" value="P:cardiolipin biosynthetic process"/>
    <property type="evidence" value="ECO:0007669"/>
    <property type="project" value="UniProtKB-ARBA"/>
</dbReference>
<dbReference type="SUPFAM" id="SSF56024">
    <property type="entry name" value="Phospholipase D/nuclease"/>
    <property type="match status" value="1"/>
</dbReference>
<feature type="domain" description="PLD phosphodiesterase" evidence="1">
    <location>
        <begin position="139"/>
        <end position="166"/>
    </location>
</feature>
<dbReference type="AlphaFoldDB" id="A0A563VLY9"/>
<dbReference type="EMBL" id="CAACVJ010000057">
    <property type="protein sequence ID" value="VEP12466.1"/>
    <property type="molecule type" value="Genomic_DNA"/>
</dbReference>
<evidence type="ECO:0000313" key="3">
    <source>
        <dbReference type="Proteomes" id="UP000320055"/>
    </source>
</evidence>
<dbReference type="PANTHER" id="PTHR21248:SF22">
    <property type="entry name" value="PHOSPHOLIPASE D"/>
    <property type="match status" value="1"/>
</dbReference>
<proteinExistence type="predicted"/>
<dbReference type="GO" id="GO:0030572">
    <property type="term" value="F:phosphatidyltransferase activity"/>
    <property type="evidence" value="ECO:0007669"/>
    <property type="project" value="UniProtKB-ARBA"/>
</dbReference>
<accession>A0A563VLY9</accession>
<evidence type="ECO:0000259" key="1">
    <source>
        <dbReference type="PROSITE" id="PS50035"/>
    </source>
</evidence>
<name>A0A563VLY9_9CYAN</name>
<reference evidence="2 3" key="1">
    <citation type="submission" date="2019-01" db="EMBL/GenBank/DDBJ databases">
        <authorList>
            <person name="Brito A."/>
        </authorList>
    </citation>
    <scope>NUCLEOTIDE SEQUENCE [LARGE SCALE GENOMIC DNA]</scope>
    <source>
        <strain evidence="2">1</strain>
    </source>
</reference>
<dbReference type="Proteomes" id="UP000320055">
    <property type="component" value="Unassembled WGS sequence"/>
</dbReference>
<organism evidence="2 3">
    <name type="scientific">Hyella patelloides LEGE 07179</name>
    <dbReference type="NCBI Taxonomy" id="945734"/>
    <lineage>
        <taxon>Bacteria</taxon>
        <taxon>Bacillati</taxon>
        <taxon>Cyanobacteriota</taxon>
        <taxon>Cyanophyceae</taxon>
        <taxon>Pleurocapsales</taxon>
        <taxon>Hyellaceae</taxon>
        <taxon>Hyella</taxon>
    </lineage>
</organism>
<dbReference type="Gene3D" id="3.30.870.10">
    <property type="entry name" value="Endonuclease Chain A"/>
    <property type="match status" value="1"/>
</dbReference>
<dbReference type="InterPro" id="IPR001736">
    <property type="entry name" value="PLipase_D/transphosphatidylase"/>
</dbReference>
<dbReference type="RefSeq" id="WP_246141452.1">
    <property type="nucleotide sequence ID" value="NZ_LR213777.1"/>
</dbReference>